<sequence length="69" mass="7771">MESHSDCNSIEAENSAGNVSVDAAELVEVERTQTDVLNNHLLKSLLQRMNCGEMDKQFTDQGENREEFI</sequence>
<feature type="compositionally biased region" description="Polar residues" evidence="1">
    <location>
        <begin position="1"/>
        <end position="18"/>
    </location>
</feature>
<evidence type="ECO:0000256" key="1">
    <source>
        <dbReference type="SAM" id="MobiDB-lite"/>
    </source>
</evidence>
<name>A0A1L8D8C5_9DIPT</name>
<accession>A0A1L8D8C5</accession>
<dbReference type="AlphaFoldDB" id="A0A1L8D8C5"/>
<reference evidence="2" key="1">
    <citation type="submission" date="2016-12" db="EMBL/GenBank/DDBJ databases">
        <title>An insight into the sialome and mialome of the sand fly, Nyssomyia neivai.</title>
        <authorList>
            <person name="Sebastian V."/>
            <person name="Goulart T.M."/>
            <person name="Oliveira W."/>
            <person name="Calvo E."/>
            <person name="Oliveira L.F."/>
            <person name="Pinto M.C."/>
            <person name="Rosselino A.M."/>
            <person name="Ribeiro J.M."/>
        </authorList>
    </citation>
    <scope>NUCLEOTIDE SEQUENCE</scope>
</reference>
<organism evidence="2">
    <name type="scientific">Nyssomyia neivai</name>
    <dbReference type="NCBI Taxonomy" id="330878"/>
    <lineage>
        <taxon>Eukaryota</taxon>
        <taxon>Metazoa</taxon>
        <taxon>Ecdysozoa</taxon>
        <taxon>Arthropoda</taxon>
        <taxon>Hexapoda</taxon>
        <taxon>Insecta</taxon>
        <taxon>Pterygota</taxon>
        <taxon>Neoptera</taxon>
        <taxon>Endopterygota</taxon>
        <taxon>Diptera</taxon>
        <taxon>Nematocera</taxon>
        <taxon>Psychodoidea</taxon>
        <taxon>Psychodidae</taxon>
        <taxon>Nyssomyia</taxon>
    </lineage>
</organism>
<feature type="region of interest" description="Disordered" evidence="1">
    <location>
        <begin position="1"/>
        <end position="20"/>
    </location>
</feature>
<evidence type="ECO:0000313" key="2">
    <source>
        <dbReference type="EMBL" id="JAV02719.1"/>
    </source>
</evidence>
<protein>
    <submittedName>
        <fullName evidence="2">Uncharacterized protein</fullName>
    </submittedName>
</protein>
<proteinExistence type="predicted"/>
<dbReference type="EMBL" id="GFDF01011365">
    <property type="protein sequence ID" value="JAV02719.1"/>
    <property type="molecule type" value="Transcribed_RNA"/>
</dbReference>